<keyword evidence="1" id="KW-1133">Transmembrane helix</keyword>
<organism evidence="2 3">
    <name type="scientific">Crassostrea virginica</name>
    <name type="common">Eastern oyster</name>
    <dbReference type="NCBI Taxonomy" id="6565"/>
    <lineage>
        <taxon>Eukaryota</taxon>
        <taxon>Metazoa</taxon>
        <taxon>Spiralia</taxon>
        <taxon>Lophotrochozoa</taxon>
        <taxon>Mollusca</taxon>
        <taxon>Bivalvia</taxon>
        <taxon>Autobranchia</taxon>
        <taxon>Pteriomorphia</taxon>
        <taxon>Ostreida</taxon>
        <taxon>Ostreoidea</taxon>
        <taxon>Ostreidae</taxon>
        <taxon>Crassostrea</taxon>
    </lineage>
</organism>
<dbReference type="OrthoDB" id="10567158at2759"/>
<reference evidence="3" key="2">
    <citation type="submission" date="2025-08" db="UniProtKB">
        <authorList>
            <consortium name="RefSeq"/>
        </authorList>
    </citation>
    <scope>IDENTIFICATION</scope>
    <source>
        <tissue evidence="3">Whole sample</tissue>
    </source>
</reference>
<evidence type="ECO:0000313" key="2">
    <source>
        <dbReference type="Proteomes" id="UP000694844"/>
    </source>
</evidence>
<dbReference type="GeneID" id="111116286"/>
<sequence length="167" mass="19139">MVNESTETSSLDNDIDISTKQQLNEIVNDSTSVHQILDYRQVALIYLNILVTANLILTLCFYLSWRKSRVVKPRASVPANNPQRERDNVYADIRESYFSSPEIRTYAAIKGSRKAKNTYKGLASFRRGRTEKWKTLTSLFRSHSHEVDDTVSKLEHEAPTPQSEDCV</sequence>
<evidence type="ECO:0000313" key="3">
    <source>
        <dbReference type="RefSeq" id="XP_022310985.1"/>
    </source>
</evidence>
<name>A0A8B8C5V4_CRAVI</name>
<dbReference type="KEGG" id="cvn:111116286"/>
<dbReference type="AlphaFoldDB" id="A0A8B8C5V4"/>
<protein>
    <submittedName>
        <fullName evidence="3">Uncharacterized protein LOC111116286</fullName>
    </submittedName>
</protein>
<dbReference type="Proteomes" id="UP000694844">
    <property type="component" value="Chromosome 1"/>
</dbReference>
<keyword evidence="1" id="KW-0812">Transmembrane</keyword>
<dbReference type="RefSeq" id="XP_022310985.1">
    <property type="nucleotide sequence ID" value="XM_022455277.1"/>
</dbReference>
<reference evidence="2" key="1">
    <citation type="submission" date="2024-06" db="UniProtKB">
        <authorList>
            <consortium name="RefSeq"/>
        </authorList>
    </citation>
    <scope>NUCLEOTIDE SEQUENCE [LARGE SCALE GENOMIC DNA]</scope>
</reference>
<feature type="transmembrane region" description="Helical" evidence="1">
    <location>
        <begin position="43"/>
        <end position="65"/>
    </location>
</feature>
<evidence type="ECO:0000256" key="1">
    <source>
        <dbReference type="SAM" id="Phobius"/>
    </source>
</evidence>
<keyword evidence="2" id="KW-1185">Reference proteome</keyword>
<gene>
    <name evidence="3" type="primary">LOC111116286</name>
</gene>
<proteinExistence type="predicted"/>
<keyword evidence="1" id="KW-0472">Membrane</keyword>
<accession>A0A8B8C5V4</accession>